<dbReference type="EMBL" id="CP062983">
    <property type="protein sequence ID" value="QPC82946.1"/>
    <property type="molecule type" value="Genomic_DNA"/>
</dbReference>
<gene>
    <name evidence="2" type="ORF">G4Y79_00810</name>
</gene>
<dbReference type="KEGG" id="pmet:G4Y79_00810"/>
<keyword evidence="1" id="KW-1133">Transmembrane helix</keyword>
<dbReference type="AlphaFoldDB" id="A0A7S8E9P8"/>
<organism evidence="2 3">
    <name type="scientific">Phototrophicus methaneseepsis</name>
    <dbReference type="NCBI Taxonomy" id="2710758"/>
    <lineage>
        <taxon>Bacteria</taxon>
        <taxon>Bacillati</taxon>
        <taxon>Chloroflexota</taxon>
        <taxon>Candidatus Thermofontia</taxon>
        <taxon>Phototrophicales</taxon>
        <taxon>Phototrophicaceae</taxon>
        <taxon>Phototrophicus</taxon>
    </lineage>
</organism>
<evidence type="ECO:0000256" key="1">
    <source>
        <dbReference type="SAM" id="Phobius"/>
    </source>
</evidence>
<dbReference type="Proteomes" id="UP000594468">
    <property type="component" value="Chromosome"/>
</dbReference>
<keyword evidence="1" id="KW-0812">Transmembrane</keyword>
<feature type="transmembrane region" description="Helical" evidence="1">
    <location>
        <begin position="29"/>
        <end position="49"/>
    </location>
</feature>
<reference evidence="2 3" key="1">
    <citation type="submission" date="2020-02" db="EMBL/GenBank/DDBJ databases">
        <authorList>
            <person name="Zheng R.K."/>
            <person name="Sun C.M."/>
        </authorList>
    </citation>
    <scope>NUCLEOTIDE SEQUENCE [LARGE SCALE GENOMIC DNA]</scope>
    <source>
        <strain evidence="3">rifampicinis</strain>
    </source>
</reference>
<keyword evidence="3" id="KW-1185">Reference proteome</keyword>
<accession>A0A7S8E9P8</accession>
<feature type="transmembrane region" description="Helical" evidence="1">
    <location>
        <begin position="7"/>
        <end position="23"/>
    </location>
</feature>
<evidence type="ECO:0000313" key="3">
    <source>
        <dbReference type="Proteomes" id="UP000594468"/>
    </source>
</evidence>
<keyword evidence="1" id="KW-0472">Membrane</keyword>
<protein>
    <submittedName>
        <fullName evidence="2">Uncharacterized protein</fullName>
    </submittedName>
</protein>
<evidence type="ECO:0000313" key="2">
    <source>
        <dbReference type="EMBL" id="QPC82946.1"/>
    </source>
</evidence>
<name>A0A7S8E9P8_9CHLR</name>
<dbReference type="RefSeq" id="WP_195171015.1">
    <property type="nucleotide sequence ID" value="NZ_CP062983.1"/>
</dbReference>
<sequence>MIVRSITTFLMWLSYLTILVMMHDELGNAIIALAGVLMIPLAIASAAMWDSFKEKEPEKKATQEVDEVSFNREKRKRDMLDSILRDLSDEQLAALKERLSEPDFEDDLQGMIGDDGELIMTRRSN</sequence>
<proteinExistence type="predicted"/>